<organism evidence="4 5">
    <name type="scientific">Mycena maculata</name>
    <dbReference type="NCBI Taxonomy" id="230809"/>
    <lineage>
        <taxon>Eukaryota</taxon>
        <taxon>Fungi</taxon>
        <taxon>Dikarya</taxon>
        <taxon>Basidiomycota</taxon>
        <taxon>Agaricomycotina</taxon>
        <taxon>Agaricomycetes</taxon>
        <taxon>Agaricomycetidae</taxon>
        <taxon>Agaricales</taxon>
        <taxon>Marasmiineae</taxon>
        <taxon>Mycenaceae</taxon>
        <taxon>Mycena</taxon>
    </lineage>
</organism>
<dbReference type="Proteomes" id="UP001215280">
    <property type="component" value="Unassembled WGS sequence"/>
</dbReference>
<feature type="compositionally biased region" description="Low complexity" evidence="2">
    <location>
        <begin position="190"/>
        <end position="216"/>
    </location>
</feature>
<keyword evidence="1" id="KW-0479">Metal-binding</keyword>
<dbReference type="Gene3D" id="3.30.160.60">
    <property type="entry name" value="Classic Zinc Finger"/>
    <property type="match status" value="1"/>
</dbReference>
<evidence type="ECO:0000259" key="3">
    <source>
        <dbReference type="PROSITE" id="PS50157"/>
    </source>
</evidence>
<evidence type="ECO:0000313" key="5">
    <source>
        <dbReference type="Proteomes" id="UP001215280"/>
    </source>
</evidence>
<dbReference type="AlphaFoldDB" id="A0AAD7J507"/>
<dbReference type="EMBL" id="JARJLG010000059">
    <property type="protein sequence ID" value="KAJ7757264.1"/>
    <property type="molecule type" value="Genomic_DNA"/>
</dbReference>
<protein>
    <recommendedName>
        <fullName evidence="3">C2H2-type domain-containing protein</fullName>
    </recommendedName>
</protein>
<evidence type="ECO:0000256" key="1">
    <source>
        <dbReference type="PROSITE-ProRule" id="PRU00042"/>
    </source>
</evidence>
<name>A0AAD7J507_9AGAR</name>
<accession>A0AAD7J507</accession>
<reference evidence="4" key="1">
    <citation type="submission" date="2023-03" db="EMBL/GenBank/DDBJ databases">
        <title>Massive genome expansion in bonnet fungi (Mycena s.s.) driven by repeated elements and novel gene families across ecological guilds.</title>
        <authorList>
            <consortium name="Lawrence Berkeley National Laboratory"/>
            <person name="Harder C.B."/>
            <person name="Miyauchi S."/>
            <person name="Viragh M."/>
            <person name="Kuo A."/>
            <person name="Thoen E."/>
            <person name="Andreopoulos B."/>
            <person name="Lu D."/>
            <person name="Skrede I."/>
            <person name="Drula E."/>
            <person name="Henrissat B."/>
            <person name="Morin E."/>
            <person name="Kohler A."/>
            <person name="Barry K."/>
            <person name="LaButti K."/>
            <person name="Morin E."/>
            <person name="Salamov A."/>
            <person name="Lipzen A."/>
            <person name="Mereny Z."/>
            <person name="Hegedus B."/>
            <person name="Baldrian P."/>
            <person name="Stursova M."/>
            <person name="Weitz H."/>
            <person name="Taylor A."/>
            <person name="Grigoriev I.V."/>
            <person name="Nagy L.G."/>
            <person name="Martin F."/>
            <person name="Kauserud H."/>
        </authorList>
    </citation>
    <scope>NUCLEOTIDE SEQUENCE</scope>
    <source>
        <strain evidence="4">CBHHK188m</strain>
    </source>
</reference>
<gene>
    <name evidence="4" type="ORF">DFH07DRAFT_772968</name>
</gene>
<evidence type="ECO:0000313" key="4">
    <source>
        <dbReference type="EMBL" id="KAJ7757264.1"/>
    </source>
</evidence>
<sequence>MSHSDLLSIFSIEPVLDENSFLNDSDARLDESLFAGSLFYEATSRDAAFDAKVPTLYAPAPALPFAGCDLSEESVDSIFADLYASCGSDYSTDLFAPVAPQFTSCNDSDSQATTPSSPVHTVSPSALALDHAAQAFVADRVAGAAHEDDESGDEVDADDVVADPDFEAISAPRTPPRAICPLPGRVFPNSSRTARSSRRVPAPASSSSSTSRSAPSSKKRKPARAAGPRATKKAAVRTRAGGPAPLPLVPSTSRAANHACGTSATRSVPEKYQYLLGLGCTVSGRGMLCNIKGCTRRTGNFADMDRHMVVHYPQRLECEGCPGTFSRKDPLLRHIEQKGGSAHLTKKRKAFTKAFRALPTVSKMREECSPDNLSQGKLNAELEPMFETLLPLVRPLSTSVLHVPSHSLYLTPLLITKLRSTSRHSLLNYKLWLF</sequence>
<dbReference type="InterPro" id="IPR013087">
    <property type="entry name" value="Znf_C2H2_type"/>
</dbReference>
<keyword evidence="1" id="KW-0863">Zinc-finger</keyword>
<evidence type="ECO:0000256" key="2">
    <source>
        <dbReference type="SAM" id="MobiDB-lite"/>
    </source>
</evidence>
<keyword evidence="5" id="KW-1185">Reference proteome</keyword>
<dbReference type="PROSITE" id="PS50157">
    <property type="entry name" value="ZINC_FINGER_C2H2_2"/>
    <property type="match status" value="1"/>
</dbReference>
<dbReference type="GO" id="GO:0008270">
    <property type="term" value="F:zinc ion binding"/>
    <property type="evidence" value="ECO:0007669"/>
    <property type="project" value="UniProtKB-KW"/>
</dbReference>
<proteinExistence type="predicted"/>
<feature type="domain" description="C2H2-type" evidence="3">
    <location>
        <begin position="316"/>
        <end position="348"/>
    </location>
</feature>
<feature type="region of interest" description="Disordered" evidence="2">
    <location>
        <begin position="167"/>
        <end position="254"/>
    </location>
</feature>
<comment type="caution">
    <text evidence="4">The sequence shown here is derived from an EMBL/GenBank/DDBJ whole genome shotgun (WGS) entry which is preliminary data.</text>
</comment>
<keyword evidence="1" id="KW-0862">Zinc</keyword>